<feature type="domain" description="Transposase Tc1-like" evidence="1">
    <location>
        <begin position="72"/>
        <end position="139"/>
    </location>
</feature>
<keyword evidence="4" id="KW-1185">Reference proteome</keyword>
<proteinExistence type="predicted"/>
<dbReference type="GO" id="GO:0006313">
    <property type="term" value="P:DNA transposition"/>
    <property type="evidence" value="ECO:0007669"/>
    <property type="project" value="InterPro"/>
</dbReference>
<accession>A0A166WEF1</accession>
<feature type="domain" description="Tc1-like transposase DDE" evidence="2">
    <location>
        <begin position="150"/>
        <end position="298"/>
    </location>
</feature>
<dbReference type="InterPro" id="IPR052338">
    <property type="entry name" value="Transposase_5"/>
</dbReference>
<dbReference type="InterPro" id="IPR038717">
    <property type="entry name" value="Tc1-like_DDE_dom"/>
</dbReference>
<evidence type="ECO:0000259" key="1">
    <source>
        <dbReference type="Pfam" id="PF01498"/>
    </source>
</evidence>
<dbReference type="AlphaFoldDB" id="A0A166WEF1"/>
<dbReference type="InterPro" id="IPR002492">
    <property type="entry name" value="Transposase_Tc1-like"/>
</dbReference>
<dbReference type="SUPFAM" id="SSF46689">
    <property type="entry name" value="Homeodomain-like"/>
    <property type="match status" value="1"/>
</dbReference>
<organism evidence="3 4">
    <name type="scientific">Metarhizium rileyi (strain RCEF 4871)</name>
    <name type="common">Nomuraea rileyi</name>
    <dbReference type="NCBI Taxonomy" id="1649241"/>
    <lineage>
        <taxon>Eukaryota</taxon>
        <taxon>Fungi</taxon>
        <taxon>Dikarya</taxon>
        <taxon>Ascomycota</taxon>
        <taxon>Pezizomycotina</taxon>
        <taxon>Sordariomycetes</taxon>
        <taxon>Hypocreomycetidae</taxon>
        <taxon>Hypocreales</taxon>
        <taxon>Clavicipitaceae</taxon>
        <taxon>Metarhizium</taxon>
    </lineage>
</organism>
<dbReference type="GO" id="GO:0003677">
    <property type="term" value="F:DNA binding"/>
    <property type="evidence" value="ECO:0007669"/>
    <property type="project" value="InterPro"/>
</dbReference>
<name>A0A166WEF1_METRR</name>
<reference evidence="3 4" key="1">
    <citation type="journal article" date="2016" name="Genome Biol. Evol.">
        <title>Divergent and convergent evolution of fungal pathogenicity.</title>
        <authorList>
            <person name="Shang Y."/>
            <person name="Xiao G."/>
            <person name="Zheng P."/>
            <person name="Cen K."/>
            <person name="Zhan S."/>
            <person name="Wang C."/>
        </authorList>
    </citation>
    <scope>NUCLEOTIDE SEQUENCE [LARGE SCALE GENOMIC DNA]</scope>
    <source>
        <strain evidence="3 4">RCEF 4871</strain>
    </source>
</reference>
<dbReference type="OrthoDB" id="5145626at2759"/>
<evidence type="ECO:0000259" key="2">
    <source>
        <dbReference type="Pfam" id="PF13358"/>
    </source>
</evidence>
<dbReference type="OMA" id="QSAHEEW"/>
<evidence type="ECO:0000313" key="3">
    <source>
        <dbReference type="EMBL" id="OAA34640.1"/>
    </source>
</evidence>
<dbReference type="Gene3D" id="3.30.420.10">
    <property type="entry name" value="Ribonuclease H-like superfamily/Ribonuclease H"/>
    <property type="match status" value="1"/>
</dbReference>
<dbReference type="Proteomes" id="UP000243498">
    <property type="component" value="Unassembled WGS sequence"/>
</dbReference>
<dbReference type="Pfam" id="PF13358">
    <property type="entry name" value="DDE_3"/>
    <property type="match status" value="1"/>
</dbReference>
<sequence length="355" mass="40959">MSSQSPRVEYSPHKRTRIYMRYKLGETQRAIAFGEGVPLGSVSGIIKRYKQQESAQNGTRAGRPPTLTERDKRAIIRAIGRFPFIKLADIITEAGLTVSTKTLSRFLQTEGIQHNRALRRPLLTAEHAATRLAFANTYKSKPASYWRRWIFSDETTIARGQGERIKWVYYRQGKRLDRRHIQPRVKPTRHSQIIWGAFCFDRRTSLYPSMGDPKSPRGGVTSRRILECLKDQLPTIVEPGLIFAQDNASTHSARIVQDWLRSWAIENGLEVVDWPAYSPDLNPIENLWKMLKENIYERHPLLSTAPKNADSLQWLCEAAVEVWEDLQDDLLDRLVEPMPRRLEAVADAQGWYTKY</sequence>
<evidence type="ECO:0000313" key="4">
    <source>
        <dbReference type="Proteomes" id="UP000243498"/>
    </source>
</evidence>
<dbReference type="PANTHER" id="PTHR23022">
    <property type="entry name" value="TRANSPOSABLE ELEMENT-RELATED"/>
    <property type="match status" value="1"/>
</dbReference>
<dbReference type="STRING" id="1081105.A0A166WEF1"/>
<dbReference type="NCBIfam" id="NF033545">
    <property type="entry name" value="transpos_IS630"/>
    <property type="match status" value="1"/>
</dbReference>
<protein>
    <submittedName>
        <fullName evidence="3">Transposase, Tc1-like protein</fullName>
    </submittedName>
</protein>
<dbReference type="InterPro" id="IPR036397">
    <property type="entry name" value="RNaseH_sf"/>
</dbReference>
<dbReference type="InterPro" id="IPR009057">
    <property type="entry name" value="Homeodomain-like_sf"/>
</dbReference>
<dbReference type="GO" id="GO:0015074">
    <property type="term" value="P:DNA integration"/>
    <property type="evidence" value="ECO:0007669"/>
    <property type="project" value="InterPro"/>
</dbReference>
<dbReference type="Pfam" id="PF01498">
    <property type="entry name" value="HTH_Tnp_Tc3_2"/>
    <property type="match status" value="1"/>
</dbReference>
<dbReference type="PANTHER" id="PTHR23022:SF135">
    <property type="entry name" value="SI:DKEY-77F5.3"/>
    <property type="match status" value="1"/>
</dbReference>
<dbReference type="InterPro" id="IPR047655">
    <property type="entry name" value="Transpos_IS630-like"/>
</dbReference>
<dbReference type="EMBL" id="AZHC01000050">
    <property type="protein sequence ID" value="OAA34640.1"/>
    <property type="molecule type" value="Genomic_DNA"/>
</dbReference>
<comment type="caution">
    <text evidence="3">The sequence shown here is derived from an EMBL/GenBank/DDBJ whole genome shotgun (WGS) entry which is preliminary data.</text>
</comment>
<gene>
    <name evidence="3" type="ORF">NOR_08398</name>
</gene>